<dbReference type="Proteomes" id="UP000887013">
    <property type="component" value="Unassembled WGS sequence"/>
</dbReference>
<evidence type="ECO:0000313" key="1">
    <source>
        <dbReference type="EMBL" id="GFU42948.1"/>
    </source>
</evidence>
<name>A0A8X6UK62_NEPPI</name>
<comment type="caution">
    <text evidence="1">The sequence shown here is derived from an EMBL/GenBank/DDBJ whole genome shotgun (WGS) entry which is preliminary data.</text>
</comment>
<dbReference type="EMBL" id="BMAW01132298">
    <property type="protein sequence ID" value="GFU42948.1"/>
    <property type="molecule type" value="Genomic_DNA"/>
</dbReference>
<accession>A0A8X6UK62</accession>
<protein>
    <submittedName>
        <fullName evidence="1">Uncharacterized protein</fullName>
    </submittedName>
</protein>
<organism evidence="1 2">
    <name type="scientific">Nephila pilipes</name>
    <name type="common">Giant wood spider</name>
    <name type="synonym">Nephila maculata</name>
    <dbReference type="NCBI Taxonomy" id="299642"/>
    <lineage>
        <taxon>Eukaryota</taxon>
        <taxon>Metazoa</taxon>
        <taxon>Ecdysozoa</taxon>
        <taxon>Arthropoda</taxon>
        <taxon>Chelicerata</taxon>
        <taxon>Arachnida</taxon>
        <taxon>Araneae</taxon>
        <taxon>Araneomorphae</taxon>
        <taxon>Entelegynae</taxon>
        <taxon>Araneoidea</taxon>
        <taxon>Nephilidae</taxon>
        <taxon>Nephila</taxon>
    </lineage>
</organism>
<dbReference type="AlphaFoldDB" id="A0A8X6UK62"/>
<proteinExistence type="predicted"/>
<gene>
    <name evidence="1" type="ORF">NPIL_190791</name>
</gene>
<sequence>MEEKDLLSHRYSLLFPSVEESVDTYQKVDILCSSRKLSFERRNRKQKLITDACLDVIKHFAERHLQENRDICETERGAGGSPIAHAGIAIRMLQGPSRPVSDDVMVTLVVDCSAPSDRGPD</sequence>
<reference evidence="1" key="1">
    <citation type="submission" date="2020-08" db="EMBL/GenBank/DDBJ databases">
        <title>Multicomponent nature underlies the extraordinary mechanical properties of spider dragline silk.</title>
        <authorList>
            <person name="Kono N."/>
            <person name="Nakamura H."/>
            <person name="Mori M."/>
            <person name="Yoshida Y."/>
            <person name="Ohtoshi R."/>
            <person name="Malay A.D."/>
            <person name="Moran D.A.P."/>
            <person name="Tomita M."/>
            <person name="Numata K."/>
            <person name="Arakawa K."/>
        </authorList>
    </citation>
    <scope>NUCLEOTIDE SEQUENCE</scope>
</reference>
<keyword evidence="2" id="KW-1185">Reference proteome</keyword>
<evidence type="ECO:0000313" key="2">
    <source>
        <dbReference type="Proteomes" id="UP000887013"/>
    </source>
</evidence>